<feature type="compositionally biased region" description="Low complexity" evidence="8">
    <location>
        <begin position="1669"/>
        <end position="1686"/>
    </location>
</feature>
<dbReference type="GO" id="GO:0022008">
    <property type="term" value="P:neurogenesis"/>
    <property type="evidence" value="ECO:0007669"/>
    <property type="project" value="InterPro"/>
</dbReference>
<dbReference type="FunFam" id="3.40.50.300:FF:000316">
    <property type="entry name" value="Putative neuron navigator 3"/>
    <property type="match status" value="1"/>
</dbReference>
<feature type="compositionally biased region" description="Basic and acidic residues" evidence="8">
    <location>
        <begin position="980"/>
        <end position="992"/>
    </location>
</feature>
<evidence type="ECO:0000256" key="7">
    <source>
        <dbReference type="SAM" id="Coils"/>
    </source>
</evidence>
<protein>
    <recommendedName>
        <fullName evidence="6">Neuron navigator 3</fullName>
    </recommendedName>
</protein>
<feature type="region of interest" description="Disordered" evidence="8">
    <location>
        <begin position="843"/>
        <end position="1278"/>
    </location>
</feature>
<dbReference type="CDD" id="cd00009">
    <property type="entry name" value="AAA"/>
    <property type="match status" value="1"/>
</dbReference>
<feature type="compositionally biased region" description="Gly residues" evidence="8">
    <location>
        <begin position="1261"/>
        <end position="1270"/>
    </location>
</feature>
<keyword evidence="5" id="KW-0539">Nucleus</keyword>
<evidence type="ECO:0000259" key="9">
    <source>
        <dbReference type="PROSITE" id="PS50021"/>
    </source>
</evidence>
<feature type="compositionally biased region" description="Polar residues" evidence="8">
    <location>
        <begin position="1239"/>
        <end position="1254"/>
    </location>
</feature>
<comment type="subcellular location">
    <subcellularLocation>
        <location evidence="1">Nucleus outer membrane</location>
    </subcellularLocation>
</comment>
<feature type="compositionally biased region" description="Low complexity" evidence="8">
    <location>
        <begin position="848"/>
        <end position="876"/>
    </location>
</feature>
<reference evidence="10" key="2">
    <citation type="submission" date="2025-08" db="UniProtKB">
        <authorList>
            <consortium name="Ensembl"/>
        </authorList>
    </citation>
    <scope>IDENTIFICATION</scope>
</reference>
<dbReference type="SMART" id="SM00033">
    <property type="entry name" value="CH"/>
    <property type="match status" value="1"/>
</dbReference>
<name>A0A803YQ63_MELGA</name>
<feature type="domain" description="Calponin-homology (CH)" evidence="9">
    <location>
        <begin position="29"/>
        <end position="136"/>
    </location>
</feature>
<feature type="compositionally biased region" description="Low complexity" evidence="8">
    <location>
        <begin position="361"/>
        <end position="373"/>
    </location>
</feature>
<feature type="compositionally biased region" description="Polar residues" evidence="8">
    <location>
        <begin position="521"/>
        <end position="538"/>
    </location>
</feature>
<reference evidence="10" key="3">
    <citation type="submission" date="2025-09" db="UniProtKB">
        <authorList>
            <consortium name="Ensembl"/>
        </authorList>
    </citation>
    <scope>IDENTIFICATION</scope>
</reference>
<feature type="compositionally biased region" description="Low complexity" evidence="8">
    <location>
        <begin position="485"/>
        <end position="499"/>
    </location>
</feature>
<dbReference type="PANTHER" id="PTHR12784">
    <property type="entry name" value="STEERIN"/>
    <property type="match status" value="1"/>
</dbReference>
<feature type="compositionally biased region" description="Basic and acidic residues" evidence="8">
    <location>
        <begin position="429"/>
        <end position="455"/>
    </location>
</feature>
<dbReference type="GO" id="GO:0005524">
    <property type="term" value="F:ATP binding"/>
    <property type="evidence" value="ECO:0007669"/>
    <property type="project" value="InterPro"/>
</dbReference>
<dbReference type="Bgee" id="ENSMGAG00000010956">
    <property type="expression patterns" value="Expressed in brain and 6 other cell types or tissues"/>
</dbReference>
<dbReference type="InterPro" id="IPR036872">
    <property type="entry name" value="CH_dom_sf"/>
</dbReference>
<dbReference type="InterPro" id="IPR057568">
    <property type="entry name" value="CortBP2_NAV1-like_AAA_lid"/>
</dbReference>
<evidence type="ECO:0000256" key="3">
    <source>
        <dbReference type="ARBA" id="ARBA00023054"/>
    </source>
</evidence>
<keyword evidence="4" id="KW-0472">Membrane</keyword>
<dbReference type="Pfam" id="PF23092">
    <property type="entry name" value="Ubiquitin_6"/>
    <property type="match status" value="1"/>
</dbReference>
<dbReference type="Ensembl" id="ENSMGAT00000027426.1">
    <property type="protein sequence ID" value="ENSMGAP00000033911.1"/>
    <property type="gene ID" value="ENSMGAG00000010956.3"/>
</dbReference>
<feature type="compositionally biased region" description="Polar residues" evidence="8">
    <location>
        <begin position="226"/>
        <end position="247"/>
    </location>
</feature>
<dbReference type="PROSITE" id="PS50021">
    <property type="entry name" value="CH"/>
    <property type="match status" value="1"/>
</dbReference>
<feature type="compositionally biased region" description="Polar residues" evidence="8">
    <location>
        <begin position="1066"/>
        <end position="1086"/>
    </location>
</feature>
<dbReference type="SUPFAM" id="SSF47576">
    <property type="entry name" value="Calponin-homology domain, CH-domain"/>
    <property type="match status" value="1"/>
</dbReference>
<accession>A0A803YQ63</accession>
<dbReference type="SMART" id="SM00382">
    <property type="entry name" value="AAA"/>
    <property type="match status" value="1"/>
</dbReference>
<feature type="compositionally biased region" description="Polar residues" evidence="8">
    <location>
        <begin position="947"/>
        <end position="966"/>
    </location>
</feature>
<dbReference type="FunFam" id="1.10.418.10:FF:000018">
    <property type="entry name" value="Neuron navigator 2"/>
    <property type="match status" value="1"/>
</dbReference>
<dbReference type="InterPro" id="IPR001715">
    <property type="entry name" value="CH_dom"/>
</dbReference>
<dbReference type="InterPro" id="IPR027417">
    <property type="entry name" value="P-loop_NTPase"/>
</dbReference>
<evidence type="ECO:0000256" key="2">
    <source>
        <dbReference type="ARBA" id="ARBA00006255"/>
    </source>
</evidence>
<feature type="region of interest" description="Disordered" evidence="8">
    <location>
        <begin position="1393"/>
        <end position="1439"/>
    </location>
</feature>
<evidence type="ECO:0000256" key="4">
    <source>
        <dbReference type="ARBA" id="ARBA00023136"/>
    </source>
</evidence>
<dbReference type="Proteomes" id="UP000001645">
    <property type="component" value="Chromosome 1"/>
</dbReference>
<dbReference type="GO" id="GO:0005640">
    <property type="term" value="C:nuclear outer membrane"/>
    <property type="evidence" value="ECO:0007669"/>
    <property type="project" value="UniProtKB-SubCell"/>
</dbReference>
<comment type="similarity">
    <text evidence="2">Belongs to the Nav/unc-53 family.</text>
</comment>
<dbReference type="OrthoDB" id="2161974at2759"/>
<dbReference type="InterPro" id="IPR057126">
    <property type="entry name" value="NAV1-like_ubiquitin-like"/>
</dbReference>
<feature type="compositionally biased region" description="Low complexity" evidence="8">
    <location>
        <begin position="389"/>
        <end position="414"/>
    </location>
</feature>
<dbReference type="Gene3D" id="3.40.50.300">
    <property type="entry name" value="P-loop containing nucleotide triphosphate hydrolases"/>
    <property type="match status" value="1"/>
</dbReference>
<feature type="compositionally biased region" description="Low complexity" evidence="8">
    <location>
        <begin position="1122"/>
        <end position="1135"/>
    </location>
</feature>
<evidence type="ECO:0000256" key="1">
    <source>
        <dbReference type="ARBA" id="ARBA00004649"/>
    </source>
</evidence>
<feature type="compositionally biased region" description="Low complexity" evidence="8">
    <location>
        <begin position="1171"/>
        <end position="1193"/>
    </location>
</feature>
<evidence type="ECO:0000313" key="11">
    <source>
        <dbReference type="Proteomes" id="UP000001645"/>
    </source>
</evidence>
<dbReference type="Gene3D" id="1.10.418.10">
    <property type="entry name" value="Calponin-like domain"/>
    <property type="match status" value="1"/>
</dbReference>
<feature type="region of interest" description="Disordered" evidence="8">
    <location>
        <begin position="221"/>
        <end position="578"/>
    </location>
</feature>
<proteinExistence type="inferred from homology"/>
<evidence type="ECO:0000313" key="10">
    <source>
        <dbReference type="Ensembl" id="ENSMGAP00000033911.1"/>
    </source>
</evidence>
<dbReference type="InterPro" id="IPR003593">
    <property type="entry name" value="AAA+_ATPase"/>
</dbReference>
<feature type="compositionally biased region" description="Low complexity" evidence="8">
    <location>
        <begin position="1733"/>
        <end position="1745"/>
    </location>
</feature>
<keyword evidence="11" id="KW-1185">Reference proteome</keyword>
<dbReference type="GO" id="GO:0016887">
    <property type="term" value="F:ATP hydrolysis activity"/>
    <property type="evidence" value="ECO:0007669"/>
    <property type="project" value="InterPro"/>
</dbReference>
<reference evidence="10 11" key="1">
    <citation type="journal article" date="2010" name="PLoS Biol.">
        <title>Multi-platform next-generation sequencing of the domestic turkey (Meleagris gallopavo): genome assembly and analysis.</title>
        <authorList>
            <person name="Dalloul R.A."/>
            <person name="Long J.A."/>
            <person name="Zimin A.V."/>
            <person name="Aslam L."/>
            <person name="Beal K."/>
            <person name="Blomberg L.A."/>
            <person name="Bouffard P."/>
            <person name="Burt D.W."/>
            <person name="Crasta O."/>
            <person name="Crooijmans R.P."/>
            <person name="Cooper K."/>
            <person name="Coulombe R.A."/>
            <person name="De S."/>
            <person name="Delany M.E."/>
            <person name="Dodgson J.B."/>
            <person name="Dong J.J."/>
            <person name="Evans C."/>
            <person name="Frederickson K.M."/>
            <person name="Flicek P."/>
            <person name="Florea L."/>
            <person name="Folkerts O."/>
            <person name="Groenen M.A."/>
            <person name="Harkins T.T."/>
            <person name="Herrero J."/>
            <person name="Hoffmann S."/>
            <person name="Megens H.J."/>
            <person name="Jiang A."/>
            <person name="de Jong P."/>
            <person name="Kaiser P."/>
            <person name="Kim H."/>
            <person name="Kim K.W."/>
            <person name="Kim S."/>
            <person name="Langenberger D."/>
            <person name="Lee M.K."/>
            <person name="Lee T."/>
            <person name="Mane S."/>
            <person name="Marcais G."/>
            <person name="Marz M."/>
            <person name="McElroy A.P."/>
            <person name="Modise T."/>
            <person name="Nefedov M."/>
            <person name="Notredame C."/>
            <person name="Paton I.R."/>
            <person name="Payne W.S."/>
            <person name="Pertea G."/>
            <person name="Prickett D."/>
            <person name="Puiu D."/>
            <person name="Qioa D."/>
            <person name="Raineri E."/>
            <person name="Ruffier M."/>
            <person name="Salzberg S.L."/>
            <person name="Schatz M.C."/>
            <person name="Scheuring C."/>
            <person name="Schmidt C.J."/>
            <person name="Schroeder S."/>
            <person name="Searle S.M."/>
            <person name="Smith E.J."/>
            <person name="Smith J."/>
            <person name="Sonstegard T.S."/>
            <person name="Stadler P.F."/>
            <person name="Tafer H."/>
            <person name="Tu Z.J."/>
            <person name="Van Tassell C.P."/>
            <person name="Vilella A.J."/>
            <person name="Williams K.P."/>
            <person name="Yorke J.A."/>
            <person name="Zhang L."/>
            <person name="Zhang H.B."/>
            <person name="Zhang X."/>
            <person name="Zhang Y."/>
            <person name="Reed K.M."/>
        </authorList>
    </citation>
    <scope>NUCLEOTIDE SEQUENCE [LARGE SCALE GENOMIC DNA]</scope>
</reference>
<feature type="compositionally biased region" description="Polar residues" evidence="8">
    <location>
        <begin position="1699"/>
        <end position="1709"/>
    </location>
</feature>
<feature type="region of interest" description="Disordered" evidence="8">
    <location>
        <begin position="1662"/>
        <end position="1754"/>
    </location>
</feature>
<keyword evidence="3 7" id="KW-0175">Coiled coil</keyword>
<feature type="region of interest" description="Disordered" evidence="8">
    <location>
        <begin position="1823"/>
        <end position="1854"/>
    </location>
</feature>
<organism evidence="10 11">
    <name type="scientific">Meleagris gallopavo</name>
    <name type="common">Wild turkey</name>
    <dbReference type="NCBI Taxonomy" id="9103"/>
    <lineage>
        <taxon>Eukaryota</taxon>
        <taxon>Metazoa</taxon>
        <taxon>Chordata</taxon>
        <taxon>Craniata</taxon>
        <taxon>Vertebrata</taxon>
        <taxon>Euteleostomi</taxon>
        <taxon>Archelosauria</taxon>
        <taxon>Archosauria</taxon>
        <taxon>Dinosauria</taxon>
        <taxon>Saurischia</taxon>
        <taxon>Theropoda</taxon>
        <taxon>Coelurosauria</taxon>
        <taxon>Aves</taxon>
        <taxon>Neognathae</taxon>
        <taxon>Galloanserae</taxon>
        <taxon>Galliformes</taxon>
        <taxon>Phasianidae</taxon>
        <taxon>Meleagridinae</taxon>
        <taxon>Meleagris</taxon>
    </lineage>
</organism>
<dbReference type="GeneTree" id="ENSGT00940000158014"/>
<evidence type="ECO:0000256" key="6">
    <source>
        <dbReference type="ARBA" id="ARBA00067343"/>
    </source>
</evidence>
<dbReference type="Pfam" id="PF00307">
    <property type="entry name" value="CH"/>
    <property type="match status" value="1"/>
</dbReference>
<feature type="compositionally biased region" description="Low complexity" evidence="8">
    <location>
        <begin position="559"/>
        <end position="578"/>
    </location>
</feature>
<feature type="region of interest" description="Disordered" evidence="8">
    <location>
        <begin position="2306"/>
        <end position="2330"/>
    </location>
</feature>
<evidence type="ECO:0000256" key="8">
    <source>
        <dbReference type="SAM" id="MobiDB-lite"/>
    </source>
</evidence>
<dbReference type="Pfam" id="PF00004">
    <property type="entry name" value="AAA"/>
    <property type="match status" value="1"/>
</dbReference>
<gene>
    <name evidence="10" type="primary">NAV3</name>
</gene>
<feature type="coiled-coil region" evidence="7">
    <location>
        <begin position="1568"/>
        <end position="1644"/>
    </location>
</feature>
<feature type="compositionally biased region" description="Basic and acidic residues" evidence="8">
    <location>
        <begin position="1408"/>
        <end position="1417"/>
    </location>
</feature>
<evidence type="ECO:0000256" key="5">
    <source>
        <dbReference type="ARBA" id="ARBA00023242"/>
    </source>
</evidence>
<dbReference type="PANTHER" id="PTHR12784:SF18">
    <property type="entry name" value="NEURON NAVIGATOR 3"/>
    <property type="match status" value="1"/>
</dbReference>
<feature type="compositionally biased region" description="Polar residues" evidence="8">
    <location>
        <begin position="269"/>
        <end position="292"/>
    </location>
</feature>
<feature type="compositionally biased region" description="Polar residues" evidence="8">
    <location>
        <begin position="1152"/>
        <end position="1161"/>
    </location>
</feature>
<feature type="compositionally biased region" description="Low complexity" evidence="8">
    <location>
        <begin position="1218"/>
        <end position="1228"/>
    </location>
</feature>
<feature type="compositionally biased region" description="Low complexity" evidence="8">
    <location>
        <begin position="1839"/>
        <end position="1854"/>
    </location>
</feature>
<dbReference type="InterPro" id="IPR039041">
    <property type="entry name" value="Nav/unc-53"/>
</dbReference>
<feature type="compositionally biased region" description="Low complexity" evidence="8">
    <location>
        <begin position="1029"/>
        <end position="1057"/>
    </location>
</feature>
<sequence>ETWETVLPPPCFEFLLSSFPLPSLRPALPSALQIYTDWANHYLAKSGHKRLIKDLQQDIADGVLLAEIIQIIANEKVEDINGCPRSQSQMIENVDVCLSFLAARGVNVQGLSAEEIRNGNLKAILGLFFSLSRYKQQQHHQQHTSPVNSAVNSLSGLPQHAYSIFSQFITKLCHFISIVVISALPECERKQENIRACFHLEASLQSFSKILGSDVLPGPSRVPAAGSSTKVQGASNLNRRSQSFNSIDKNKPPQYANGNEKGPHPSAGMNGNVQHPTSTGQQQVSAIPSPSASKPWRSKSMNVKHSATSTMLSVKQPSPATSPTPSSDRLKPPPSEGVKPPSSGQKSMLEKFKLVNARTALRPPLSLSSGPSDSGREDDTFSECGEVDVLSGGVNSSGSTSSSPKVSPKLTPPKAGSKNLSNKKSLLQPKDKEEKNRDKNKVCTEKTVKEEKDQVTEASTKKSSKIASLIPKGSKTATAKKESLIPSSSGIPKPGSKVPTAKQSTSSACVGSKEAEKLRTTKGNQSQPTPKSQLNEKASPSCGLAFSEGKEPSTALTPGPSTALSGTATSSGQSTGNGVVQLPQQQQYSHPNTATVAPFIYRTLSENDSTSLPPADSCTSPTKMDLSFSKTAKQCLEEISGEDPETRRMRTVKNIADLRQNLEETMSSLRGTQISHSTLETTFDSTVTTEVNGRSIPSLTSRSTPVTWRLGQASPRLQAGDAPSLGAGYPRSSTSRFIHTDPSRFMYTTPLRRAAVSRLGNISQIDVSEKGSSDLDMSSEVDAGGYMSDGDILGKSLRTDDINSGYMTDGGLNLYTRSLNRIPDLATSRDVIQRGVHDVTVDADSWDDSSSVSSGLSDTLDNLSTDDLNTTSSVSSYSNITASSRKNAHAQTDLEKRSVTDSETWGSTEELKKPEEDFDSNIDSSGKWKGLPSGLSEESEKGGQKAPLSQTGSWRRGMTTQVGATQSRHKAGTSALKTPGKTDDAKASEKVKTPLKGASIQRSPSDAGKSSGDEGKKPPSGIGRSTVTGSFGFKKSGMGSSTIITTSGATITSGSATLGKMPKSSAIGSKSNAGRKTSLDGSQNQDDGVLHVNSKTTLQYRSLPRPSKSSGSGIPGRGGHRSSTSSIDSNVSSKSAGAAATKLREPSKIGSGRSSPVTINQTDKEKEKVAVSDSESVSLSSSPKSSPTSASASGTPGLRQPGSKYPDIASPTFRRLFGAKASGKAASAPSTEGVKPTSAMPSPSTTLARQGSLESPSSGTGSMGSAGGQSGSSSPLFSKPSDLNADVVSLSHSLASSPASVHSFTSGALVWAANLSSSSAGSKDTPSYQSMTSLHTSSESIDLPLSHHGSLSGLTTSTQEVQSLLMRTGSVRSTLSERDFFCFNSMHLDRNTLPKKGLRYTPSSRQTSQEEGKEWLRSHSTGGLQDTGSQSPLVSPSAMSTSATGKYHFSNLVSPTNLSQFNLPGPSMMRSNSIPAQDTSFDLYDDSQLCGSATSLEERPRAISHSGSFRDSMEEGKTELLFESLNSLLSYWGCSMLAIFHCIFIFFKVHGSSLSLVSSTSSLYSTQIQKLRRELVASQEKVATLTSQLSANAHLVAAFEKSLGNMTGRLQSLTMTAEQKESELIELRETIEMLKAQNSAAQAAIQGALNGPDHTHKDLRIRRQHSSESVSSINSATSHSSIGSGNDADSKKKKKKNWVSAQQLRSSFKQAFGKKKSTKPPSSHSDIEEQTDSSLPSSPKLPHSSGECGATSMKPSQSASAICECTEAEAEIILQLKSELREKELKLTDIRLEALSSAHHLDQIREAMNRMQNEIEILKAENDRLKAETGNTGKPARPSSESSSSTSSSSSRQSLGLSLNNLNITESFSKYLSFQDQKSHTYLIGSIGVSGKTKWDVLDGVIRRLFKEYIFRVDPAASLGLSSDCIASYCIGDVIRAHSLEVPELLPCGYLVGDNNIITVNLKGVEENSLDSFVFDTLIPKPITQRYFNLLMEHRRIILSGPSGTGKTYLANRLAEYIITKSGRKKTEDAITTFNVDHKSSKDLRQYLANLAEQCSADNNGADLPVVIILDNLHHISSLSDIFNGFLNCKYNKCPYIIGTMNQGVSSSPNLELHHNFRWVLCANHTEPVKGFLGRYLRRKLIETEIEKNIRNNELIKIIDWIPKTWHHLNSFLETHSSSDVTIGPRLFLPCPMDVDGSRVWFTDLWNYSLVPYLLEAVREGLQMYGKRAPWEDPSKWVADTYPWSSASLQHEWPSLLQLRPEDVGYEGYASAKEGTTSKHVPQTDTEGDPLMNMLMRLQEAANFSSAQSCDSDSTSHHDDILDSSLESTL</sequence>
<feature type="compositionally biased region" description="Polar residues" evidence="8">
    <location>
        <begin position="299"/>
        <end position="316"/>
    </location>
</feature>
<dbReference type="InterPro" id="IPR003959">
    <property type="entry name" value="ATPase_AAA_core"/>
</dbReference>
<dbReference type="SUPFAM" id="SSF52540">
    <property type="entry name" value="P-loop containing nucleoside triphosphate hydrolases"/>
    <property type="match status" value="2"/>
</dbReference>
<feature type="compositionally biased region" description="Polar residues" evidence="8">
    <location>
        <begin position="1418"/>
        <end position="1439"/>
    </location>
</feature>
<dbReference type="CDD" id="cd21286">
    <property type="entry name" value="CH_NAV3"/>
    <property type="match status" value="1"/>
</dbReference>
<dbReference type="Pfam" id="PF25408">
    <property type="entry name" value="AAA_lid_NAV1"/>
    <property type="match status" value="1"/>
</dbReference>
<feature type="compositionally biased region" description="Low complexity" evidence="8">
    <location>
        <begin position="317"/>
        <end position="327"/>
    </location>
</feature>